<sequence>MESRRDLASRRVLSAVAILALAGLTACAGYGPHRHYGPPPAGVVYITAKPPPPRTVIIPPRPTSLSVWISGYWSWTGTDFVWIDGHWDRSPPHAGALWVPDQWVKSNRGWYRKPGRWK</sequence>
<dbReference type="EMBL" id="ARYH01000001">
    <property type="protein sequence ID" value="KCZ84103.1"/>
    <property type="molecule type" value="Genomic_DNA"/>
</dbReference>
<dbReference type="RefSeq" id="WP_035568616.1">
    <property type="nucleotide sequence ID" value="NZ_ARYH01000001.1"/>
</dbReference>
<evidence type="ECO:0000313" key="2">
    <source>
        <dbReference type="Proteomes" id="UP000027446"/>
    </source>
</evidence>
<dbReference type="eggNOG" id="ENOG5032UE4">
    <property type="taxonomic scope" value="Bacteria"/>
</dbReference>
<name>A0A069E2J0_9PROT</name>
<keyword evidence="2" id="KW-1185">Reference proteome</keyword>
<dbReference type="AlphaFoldDB" id="A0A069E2J0"/>
<dbReference type="PROSITE" id="PS51257">
    <property type="entry name" value="PROKAR_LIPOPROTEIN"/>
    <property type="match status" value="1"/>
</dbReference>
<proteinExistence type="predicted"/>
<gene>
    <name evidence="1" type="ORF">HAD_00450</name>
</gene>
<accession>A0A069E2J0</accession>
<organism evidence="1 2">
    <name type="scientific">Hyphomonas adhaerens MHS-3</name>
    <dbReference type="NCBI Taxonomy" id="1280949"/>
    <lineage>
        <taxon>Bacteria</taxon>
        <taxon>Pseudomonadati</taxon>
        <taxon>Pseudomonadota</taxon>
        <taxon>Alphaproteobacteria</taxon>
        <taxon>Hyphomonadales</taxon>
        <taxon>Hyphomonadaceae</taxon>
        <taxon>Hyphomonas</taxon>
    </lineage>
</organism>
<reference evidence="1 2" key="1">
    <citation type="journal article" date="2014" name="Antonie Van Leeuwenhoek">
        <title>Hyphomonas beringensis sp. nov. and Hyphomonas chukchiensis sp. nov., isolated from surface seawater of the Bering Sea and Chukchi Sea.</title>
        <authorList>
            <person name="Li C."/>
            <person name="Lai Q."/>
            <person name="Li G."/>
            <person name="Dong C."/>
            <person name="Wang J."/>
            <person name="Liao Y."/>
            <person name="Shao Z."/>
        </authorList>
    </citation>
    <scope>NUCLEOTIDE SEQUENCE [LARGE SCALE GENOMIC DNA]</scope>
    <source>
        <strain evidence="1 2">MHS-3</strain>
    </source>
</reference>
<evidence type="ECO:0000313" key="1">
    <source>
        <dbReference type="EMBL" id="KCZ84103.1"/>
    </source>
</evidence>
<dbReference type="OrthoDB" id="7632532at2"/>
<dbReference type="InterPro" id="IPR024447">
    <property type="entry name" value="YXWGXW_rpt"/>
</dbReference>
<dbReference type="Proteomes" id="UP000027446">
    <property type="component" value="Unassembled WGS sequence"/>
</dbReference>
<dbReference type="STRING" id="1280949.HAD_00450"/>
<dbReference type="Pfam" id="PF12779">
    <property type="entry name" value="WXXGXW"/>
    <property type="match status" value="2"/>
</dbReference>
<comment type="caution">
    <text evidence="1">The sequence shown here is derived from an EMBL/GenBank/DDBJ whole genome shotgun (WGS) entry which is preliminary data.</text>
</comment>
<evidence type="ECO:0008006" key="3">
    <source>
        <dbReference type="Google" id="ProtNLM"/>
    </source>
</evidence>
<protein>
    <recommendedName>
        <fullName evidence="3">Lipoprotein</fullName>
    </recommendedName>
</protein>